<keyword evidence="3" id="KW-1185">Reference proteome</keyword>
<dbReference type="EMBL" id="JAVDTI010000002">
    <property type="protein sequence ID" value="MDR6805930.1"/>
    <property type="molecule type" value="Genomic_DNA"/>
</dbReference>
<sequence>MKCFSGYQVPSAGYVFTAAGFEAAAFPRAILATFKTSQSKINNRRMERGGNPAKKEGRRLVKGELRKFFDREFDWIALLLIAAMILLSLVFF</sequence>
<protein>
    <submittedName>
        <fullName evidence="2">Uncharacterized protein</fullName>
    </submittedName>
</protein>
<proteinExistence type="predicted"/>
<dbReference type="Proteomes" id="UP001264980">
    <property type="component" value="Unassembled WGS sequence"/>
</dbReference>
<feature type="transmembrane region" description="Helical" evidence="1">
    <location>
        <begin position="12"/>
        <end position="34"/>
    </location>
</feature>
<name>A0ABU1R065_9BACT</name>
<keyword evidence="1" id="KW-1133">Transmembrane helix</keyword>
<keyword evidence="1" id="KW-0472">Membrane</keyword>
<reference evidence="2 3" key="1">
    <citation type="submission" date="2023-07" db="EMBL/GenBank/DDBJ databases">
        <title>Sorghum-associated microbial communities from plants grown in Nebraska, USA.</title>
        <authorList>
            <person name="Schachtman D."/>
        </authorList>
    </citation>
    <scope>NUCLEOTIDE SEQUENCE [LARGE SCALE GENOMIC DNA]</scope>
    <source>
        <strain evidence="2 3">BE57</strain>
    </source>
</reference>
<organism evidence="2 3">
    <name type="scientific">Dyadobacter fermentans</name>
    <dbReference type="NCBI Taxonomy" id="94254"/>
    <lineage>
        <taxon>Bacteria</taxon>
        <taxon>Pseudomonadati</taxon>
        <taxon>Bacteroidota</taxon>
        <taxon>Cytophagia</taxon>
        <taxon>Cytophagales</taxon>
        <taxon>Spirosomataceae</taxon>
        <taxon>Dyadobacter</taxon>
    </lineage>
</organism>
<comment type="caution">
    <text evidence="2">The sequence shown here is derived from an EMBL/GenBank/DDBJ whole genome shotgun (WGS) entry which is preliminary data.</text>
</comment>
<evidence type="ECO:0000313" key="3">
    <source>
        <dbReference type="Proteomes" id="UP001264980"/>
    </source>
</evidence>
<keyword evidence="1" id="KW-0812">Transmembrane</keyword>
<evidence type="ECO:0000313" key="2">
    <source>
        <dbReference type="EMBL" id="MDR6805930.1"/>
    </source>
</evidence>
<accession>A0ABU1R065</accession>
<dbReference type="RefSeq" id="WP_309984250.1">
    <property type="nucleotide sequence ID" value="NZ_JAVDTI010000002.1"/>
</dbReference>
<evidence type="ECO:0000256" key="1">
    <source>
        <dbReference type="SAM" id="Phobius"/>
    </source>
</evidence>
<gene>
    <name evidence="2" type="ORF">J2W84_002976</name>
</gene>
<feature type="transmembrane region" description="Helical" evidence="1">
    <location>
        <begin position="73"/>
        <end position="91"/>
    </location>
</feature>